<dbReference type="InterPro" id="IPR000653">
    <property type="entry name" value="DegT/StrS_aminotransferase"/>
</dbReference>
<evidence type="ECO:0000313" key="3">
    <source>
        <dbReference type="Proteomes" id="UP001596113"/>
    </source>
</evidence>
<keyword evidence="1" id="KW-0663">Pyridoxal phosphate</keyword>
<organism evidence="2 3">
    <name type="scientific">Cohnella soli</name>
    <dbReference type="NCBI Taxonomy" id="425005"/>
    <lineage>
        <taxon>Bacteria</taxon>
        <taxon>Bacillati</taxon>
        <taxon>Bacillota</taxon>
        <taxon>Bacilli</taxon>
        <taxon>Bacillales</taxon>
        <taxon>Paenibacillaceae</taxon>
        <taxon>Cohnella</taxon>
    </lineage>
</organism>
<dbReference type="GO" id="GO:0008483">
    <property type="term" value="F:transaminase activity"/>
    <property type="evidence" value="ECO:0007669"/>
    <property type="project" value="UniProtKB-KW"/>
</dbReference>
<gene>
    <name evidence="2" type="primary">pseC</name>
    <name evidence="2" type="ORF">ACFPOF_19895</name>
</gene>
<dbReference type="InterPro" id="IPR015422">
    <property type="entry name" value="PyrdxlP-dep_Trfase_small"/>
</dbReference>
<accession>A0ABW0HUV5</accession>
<evidence type="ECO:0000256" key="1">
    <source>
        <dbReference type="RuleBase" id="RU004508"/>
    </source>
</evidence>
<dbReference type="PANTHER" id="PTHR30244">
    <property type="entry name" value="TRANSAMINASE"/>
    <property type="match status" value="1"/>
</dbReference>
<dbReference type="Proteomes" id="UP001596113">
    <property type="component" value="Unassembled WGS sequence"/>
</dbReference>
<sequence>MAVNARNPVRETYLPYGRQWIDDADIEAVTAVLRGEFLTTGPAIASFEAKFADRVGAKYAVAFANGTAALHAACDAAGIGEGDEAITSPMTFAASANCVLYHGGVPVFADIDPRTYNIDPVQVERLITERTKAIIPVDFAGQPADLDAIMTLAEKHGITVIEDAAHALGADYEGRSVGSISHMTMFSLHPVKHITSGEGGVIATNSEALYNKLLAFRNHGIVREAEAMERRWRGKWYYEMQSLGFNYRLTDIAAVLASSQLDKLDRFVARRIEIANAYNDAFANWEALTIPYQDPRGTSSWHLYVVKLSLDRLKASRDEIFERLQSENIGVNVHYIPVYLHPYYEKLGYRTGLCPVAEAAFESFLTLPLFPAMSDDDVSDVIRAVKQVVGECLEEEAVYPA</sequence>
<dbReference type="CDD" id="cd00616">
    <property type="entry name" value="AHBA_syn"/>
    <property type="match status" value="1"/>
</dbReference>
<dbReference type="EC" id="2.6.1.92" evidence="2"/>
<dbReference type="EMBL" id="JBHSMI010000028">
    <property type="protein sequence ID" value="MFC5405011.1"/>
    <property type="molecule type" value="Genomic_DNA"/>
</dbReference>
<dbReference type="InterPro" id="IPR020026">
    <property type="entry name" value="PseC"/>
</dbReference>
<proteinExistence type="inferred from homology"/>
<keyword evidence="2" id="KW-0808">Transferase</keyword>
<dbReference type="RefSeq" id="WP_378135816.1">
    <property type="nucleotide sequence ID" value="NZ_JBHSMI010000028.1"/>
</dbReference>
<evidence type="ECO:0000313" key="2">
    <source>
        <dbReference type="EMBL" id="MFC5405011.1"/>
    </source>
</evidence>
<dbReference type="SUPFAM" id="SSF53383">
    <property type="entry name" value="PLP-dependent transferases"/>
    <property type="match status" value="1"/>
</dbReference>
<name>A0ABW0HUV5_9BACL</name>
<dbReference type="Gene3D" id="3.90.1150.10">
    <property type="entry name" value="Aspartate Aminotransferase, domain 1"/>
    <property type="match status" value="1"/>
</dbReference>
<dbReference type="InterPro" id="IPR015424">
    <property type="entry name" value="PyrdxlP-dep_Trfase"/>
</dbReference>
<dbReference type="Pfam" id="PF01041">
    <property type="entry name" value="DegT_DnrJ_EryC1"/>
    <property type="match status" value="1"/>
</dbReference>
<keyword evidence="2" id="KW-0032">Aminotransferase</keyword>
<dbReference type="PANTHER" id="PTHR30244:SF34">
    <property type="entry name" value="DTDP-4-AMINO-4,6-DIDEOXYGALACTOSE TRANSAMINASE"/>
    <property type="match status" value="1"/>
</dbReference>
<comment type="caution">
    <text evidence="2">The sequence shown here is derived from an EMBL/GenBank/DDBJ whole genome shotgun (WGS) entry which is preliminary data.</text>
</comment>
<dbReference type="PIRSF" id="PIRSF000390">
    <property type="entry name" value="PLP_StrS"/>
    <property type="match status" value="1"/>
</dbReference>
<protein>
    <submittedName>
        <fullName evidence="2">UDP-4-amino-4, 6-dideoxy-N-acetyl-beta-L-altrosamine transaminase</fullName>
        <ecNumber evidence="2">2.6.1.92</ecNumber>
    </submittedName>
</protein>
<keyword evidence="3" id="KW-1185">Reference proteome</keyword>
<dbReference type="InterPro" id="IPR015421">
    <property type="entry name" value="PyrdxlP-dep_Trfase_major"/>
</dbReference>
<reference evidence="3" key="1">
    <citation type="journal article" date="2019" name="Int. J. Syst. Evol. Microbiol.">
        <title>The Global Catalogue of Microorganisms (GCM) 10K type strain sequencing project: providing services to taxonomists for standard genome sequencing and annotation.</title>
        <authorList>
            <consortium name="The Broad Institute Genomics Platform"/>
            <consortium name="The Broad Institute Genome Sequencing Center for Infectious Disease"/>
            <person name="Wu L."/>
            <person name="Ma J."/>
        </authorList>
    </citation>
    <scope>NUCLEOTIDE SEQUENCE [LARGE SCALE GENOMIC DNA]</scope>
    <source>
        <strain evidence="3">CGMCC 1.18575</strain>
    </source>
</reference>
<dbReference type="Gene3D" id="3.40.640.10">
    <property type="entry name" value="Type I PLP-dependent aspartate aminotransferase-like (Major domain)"/>
    <property type="match status" value="1"/>
</dbReference>
<dbReference type="NCBIfam" id="TIGR03588">
    <property type="entry name" value="PseC"/>
    <property type="match status" value="1"/>
</dbReference>
<comment type="similarity">
    <text evidence="1">Belongs to the DegT/DnrJ/EryC1 family.</text>
</comment>